<evidence type="ECO:0000313" key="6">
    <source>
        <dbReference type="EMBL" id="BAC44801.1"/>
    </source>
</evidence>
<organism evidence="6 7">
    <name type="scientific">Malacoplasma penetrans (strain HF-2)</name>
    <name type="common">Mycoplasma penetrans</name>
    <dbReference type="NCBI Taxonomy" id="272633"/>
    <lineage>
        <taxon>Bacteria</taxon>
        <taxon>Bacillati</taxon>
        <taxon>Mycoplasmatota</taxon>
        <taxon>Mycoplasmoidales</taxon>
        <taxon>Mycoplasmoidaceae</taxon>
        <taxon>Malacoplasma</taxon>
    </lineage>
</organism>
<evidence type="ECO:0000256" key="3">
    <source>
        <dbReference type="ARBA" id="ARBA00023274"/>
    </source>
</evidence>
<name>Q8EUB5_MALP2</name>
<dbReference type="GO" id="GO:0019843">
    <property type="term" value="F:rRNA binding"/>
    <property type="evidence" value="ECO:0007669"/>
    <property type="project" value="UniProtKB-UniRule"/>
</dbReference>
<keyword evidence="2 4" id="KW-0689">Ribosomal protein</keyword>
<dbReference type="FunCoup" id="Q8EUB5">
    <property type="interactions" value="201"/>
</dbReference>
<dbReference type="eggNOG" id="COG0089">
    <property type="taxonomic scope" value="Bacteria"/>
</dbReference>
<dbReference type="InParanoid" id="Q8EUB5"/>
<protein>
    <recommendedName>
        <fullName evidence="4">Large ribosomal subunit protein uL23</fullName>
    </recommendedName>
</protein>
<evidence type="ECO:0000256" key="4">
    <source>
        <dbReference type="HAMAP-Rule" id="MF_01369"/>
    </source>
</evidence>
<dbReference type="GO" id="GO:0003735">
    <property type="term" value="F:structural constituent of ribosome"/>
    <property type="evidence" value="ECO:0007669"/>
    <property type="project" value="InterPro"/>
</dbReference>
<keyword evidence="4" id="KW-0694">RNA-binding</keyword>
<dbReference type="InterPro" id="IPR013025">
    <property type="entry name" value="Ribosomal_uL23-like"/>
</dbReference>
<evidence type="ECO:0000256" key="1">
    <source>
        <dbReference type="ARBA" id="ARBA00006700"/>
    </source>
</evidence>
<feature type="region of interest" description="Disordered" evidence="5">
    <location>
        <begin position="92"/>
        <end position="138"/>
    </location>
</feature>
<dbReference type="Proteomes" id="UP000002522">
    <property type="component" value="Chromosome"/>
</dbReference>
<dbReference type="HAMAP" id="MF_01369_B">
    <property type="entry name" value="Ribosomal_uL23_B"/>
    <property type="match status" value="1"/>
</dbReference>
<dbReference type="EMBL" id="BA000026">
    <property type="protein sequence ID" value="BAC44801.1"/>
    <property type="molecule type" value="Genomic_DNA"/>
</dbReference>
<dbReference type="Pfam" id="PF00276">
    <property type="entry name" value="Ribosomal_L23"/>
    <property type="match status" value="1"/>
</dbReference>
<dbReference type="GO" id="GO:0006412">
    <property type="term" value="P:translation"/>
    <property type="evidence" value="ECO:0007669"/>
    <property type="project" value="UniProtKB-UniRule"/>
</dbReference>
<dbReference type="InterPro" id="IPR012678">
    <property type="entry name" value="Ribosomal_uL23/eL15/eS24_sf"/>
</dbReference>
<comment type="function">
    <text evidence="4">One of the early assembly proteins it binds 23S rRNA. One of the proteins that surrounds the polypeptide exit tunnel on the outside of the ribosome. Forms the main docking site for trigger factor binding to the ribosome.</text>
</comment>
<keyword evidence="7" id="KW-1185">Reference proteome</keyword>
<proteinExistence type="inferred from homology"/>
<dbReference type="GO" id="GO:0005840">
    <property type="term" value="C:ribosome"/>
    <property type="evidence" value="ECO:0007669"/>
    <property type="project" value="UniProtKB-KW"/>
</dbReference>
<accession>Q8EUB5</accession>
<evidence type="ECO:0000256" key="2">
    <source>
        <dbReference type="ARBA" id="ARBA00022980"/>
    </source>
</evidence>
<feature type="compositionally biased region" description="Basic and acidic residues" evidence="5">
    <location>
        <begin position="96"/>
        <end position="120"/>
    </location>
</feature>
<comment type="subunit">
    <text evidence="4">Part of the 50S ribosomal subunit. Contacts protein L29, and trigger factor when it is bound to the ribosome.</text>
</comment>
<evidence type="ECO:0000256" key="5">
    <source>
        <dbReference type="SAM" id="MobiDB-lite"/>
    </source>
</evidence>
<dbReference type="STRING" id="272633.gene:10732135"/>
<dbReference type="Gene3D" id="3.30.70.330">
    <property type="match status" value="1"/>
</dbReference>
<comment type="similarity">
    <text evidence="1 4">Belongs to the universal ribosomal protein uL23 family.</text>
</comment>
<dbReference type="RefSeq" id="WP_011077829.1">
    <property type="nucleotide sequence ID" value="NC_004432.1"/>
</dbReference>
<gene>
    <name evidence="4" type="primary">rplW</name>
    <name evidence="6" type="ordered locus">MYPE10160</name>
</gene>
<dbReference type="HOGENOM" id="CLU_037562_2_0_14"/>
<dbReference type="GO" id="GO:1990904">
    <property type="term" value="C:ribonucleoprotein complex"/>
    <property type="evidence" value="ECO:0007669"/>
    <property type="project" value="UniProtKB-KW"/>
</dbReference>
<reference evidence="6 7" key="1">
    <citation type="journal article" date="2002" name="Nucleic Acids Res.">
        <title>The complete genomic sequence of Mycoplasma penetrans, an intracellular bacterial pathogen in humans.</title>
        <authorList>
            <person name="Sasaki Y."/>
            <person name="Ishikawa J."/>
            <person name="Yamashita A."/>
            <person name="Oshima K."/>
            <person name="Kenri T."/>
            <person name="Furuya K."/>
            <person name="Yoshino C."/>
            <person name="Horino A."/>
            <person name="Shiba T."/>
            <person name="Sasaki T."/>
            <person name="Hattori M."/>
        </authorList>
    </citation>
    <scope>NUCLEOTIDE SEQUENCE [LARGE SCALE GENOMIC DNA]</scope>
    <source>
        <strain evidence="6 7">HF-2</strain>
    </source>
</reference>
<keyword evidence="4" id="KW-0699">rRNA-binding</keyword>
<dbReference type="AlphaFoldDB" id="Q8EUB5"/>
<dbReference type="InterPro" id="IPR012677">
    <property type="entry name" value="Nucleotide-bd_a/b_plait_sf"/>
</dbReference>
<dbReference type="SUPFAM" id="SSF54189">
    <property type="entry name" value="Ribosomal proteins S24e, L23 and L15e"/>
    <property type="match status" value="1"/>
</dbReference>
<evidence type="ECO:0000313" key="7">
    <source>
        <dbReference type="Proteomes" id="UP000002522"/>
    </source>
</evidence>
<keyword evidence="3 4" id="KW-0687">Ribonucleoprotein</keyword>
<dbReference type="KEGG" id="mpe:MYPE10160"/>
<sequence>MDLLSVIIKPLHSEKSYSLRNEDIKKYVFEVNRNANKYEISLAFQLIYGIVPNKVNVVNRKPTPTRTGTRNPGMTKAKKIAYITLPHGVDIQIDEEPSKEKPKKENKKELVTERKEEKKEKPKKGVLSKLVKTSPKAK</sequence>